<proteinExistence type="predicted"/>
<feature type="transmembrane region" description="Helical" evidence="2">
    <location>
        <begin position="130"/>
        <end position="154"/>
    </location>
</feature>
<protein>
    <recommendedName>
        <fullName evidence="5">TrbL/VirB6 plasmid conjugal transfer protein</fullName>
    </recommendedName>
</protein>
<evidence type="ECO:0000313" key="3">
    <source>
        <dbReference type="EMBL" id="KAA2261524.1"/>
    </source>
</evidence>
<feature type="transmembrane region" description="Helical" evidence="2">
    <location>
        <begin position="204"/>
        <end position="222"/>
    </location>
</feature>
<organism evidence="3 4">
    <name type="scientific">Solihabitans fulvus</name>
    <dbReference type="NCBI Taxonomy" id="1892852"/>
    <lineage>
        <taxon>Bacteria</taxon>
        <taxon>Bacillati</taxon>
        <taxon>Actinomycetota</taxon>
        <taxon>Actinomycetes</taxon>
        <taxon>Pseudonocardiales</taxon>
        <taxon>Pseudonocardiaceae</taxon>
        <taxon>Solihabitans</taxon>
    </lineage>
</organism>
<evidence type="ECO:0000256" key="2">
    <source>
        <dbReference type="SAM" id="Phobius"/>
    </source>
</evidence>
<feature type="transmembrane region" description="Helical" evidence="2">
    <location>
        <begin position="166"/>
        <end position="184"/>
    </location>
</feature>
<sequence length="439" mass="43169">MVDISCEVNDWFHNLVKDFARASADFLGEAASWWTKADQSSILHSSAVGIVHSLLSYVGLAMLTCSIIWQATVLVIKRKPDPLVNTATGLLQFVAWSTLGATVTIMTYEAGIALASQVLGDSIKHFAEAMGAAITSDVAAVALILLLALILMIVSGIHWIIGFLRIGALVILLALMPTAAAGSLNEATKPWLKKVLSWTLALDLYQPLAAIIFSIGFVLVGNGASLSQLMTGLAVLVLAVLAMPVMLRFFDWGGQQLTTGHHGGGGSGAAMAATGASMTFAGRSQGGGGGGMAQYMDATGPSGGGVGGSRPSGAQTTLAAANTGTGPCGGQPTPASASGGNAGNEGEGVNAARPGSSSTGSGTAPSGSSATTATSTGTTAATQVGTGAPASSASGSAGGGSAAAGAGGAAVGAAVVAAQVAQQAGQQLGRNMTDGADHG</sequence>
<comment type="caution">
    <text evidence="3">The sequence shown here is derived from an EMBL/GenBank/DDBJ whole genome shotgun (WGS) entry which is preliminary data.</text>
</comment>
<dbReference type="EMBL" id="VUOB01000028">
    <property type="protein sequence ID" value="KAA2261524.1"/>
    <property type="molecule type" value="Genomic_DNA"/>
</dbReference>
<evidence type="ECO:0008006" key="5">
    <source>
        <dbReference type="Google" id="ProtNLM"/>
    </source>
</evidence>
<keyword evidence="2" id="KW-0472">Membrane</keyword>
<keyword evidence="2" id="KW-0812">Transmembrane</keyword>
<dbReference type="OrthoDB" id="4570172at2"/>
<evidence type="ECO:0000256" key="1">
    <source>
        <dbReference type="SAM" id="MobiDB-lite"/>
    </source>
</evidence>
<keyword evidence="2" id="KW-1133">Transmembrane helix</keyword>
<dbReference type="Proteomes" id="UP000323454">
    <property type="component" value="Unassembled WGS sequence"/>
</dbReference>
<feature type="compositionally biased region" description="Gly residues" evidence="1">
    <location>
        <begin position="301"/>
        <end position="310"/>
    </location>
</feature>
<feature type="transmembrane region" description="Helical" evidence="2">
    <location>
        <begin position="54"/>
        <end position="76"/>
    </location>
</feature>
<feature type="compositionally biased region" description="Low complexity" evidence="1">
    <location>
        <begin position="347"/>
        <end position="395"/>
    </location>
</feature>
<keyword evidence="4" id="KW-1185">Reference proteome</keyword>
<feature type="compositionally biased region" description="Low complexity" evidence="1">
    <location>
        <begin position="330"/>
        <end position="339"/>
    </location>
</feature>
<dbReference type="AlphaFoldDB" id="A0A5B2XEE5"/>
<reference evidence="3 4" key="2">
    <citation type="submission" date="2019-09" db="EMBL/GenBank/DDBJ databases">
        <authorList>
            <person name="Jin C."/>
        </authorList>
    </citation>
    <scope>NUCLEOTIDE SEQUENCE [LARGE SCALE GENOMIC DNA]</scope>
    <source>
        <strain evidence="3 4">AN110305</strain>
    </source>
</reference>
<evidence type="ECO:0000313" key="4">
    <source>
        <dbReference type="Proteomes" id="UP000323454"/>
    </source>
</evidence>
<feature type="transmembrane region" description="Helical" evidence="2">
    <location>
        <begin position="229"/>
        <end position="250"/>
    </location>
</feature>
<accession>A0A5B2XEE5</accession>
<dbReference type="RefSeq" id="WP_149850601.1">
    <property type="nucleotide sequence ID" value="NZ_VUOB01000028.1"/>
</dbReference>
<reference evidence="3 4" key="1">
    <citation type="submission" date="2019-09" db="EMBL/GenBank/DDBJ databases">
        <title>Goodfellowia gen. nov., a new genus of the Pseudonocardineae related to Actinoalloteichus, containing Goodfellowia coeruleoviolacea gen. nov., comb. nov. gen. nov., comb. nov.</title>
        <authorList>
            <person name="Labeda D."/>
        </authorList>
    </citation>
    <scope>NUCLEOTIDE SEQUENCE [LARGE SCALE GENOMIC DNA]</scope>
    <source>
        <strain evidence="3 4">AN110305</strain>
    </source>
</reference>
<feature type="region of interest" description="Disordered" evidence="1">
    <location>
        <begin position="283"/>
        <end position="408"/>
    </location>
</feature>
<feature type="transmembrane region" description="Helical" evidence="2">
    <location>
        <begin position="88"/>
        <end position="110"/>
    </location>
</feature>
<feature type="compositionally biased region" description="Gly residues" evidence="1">
    <location>
        <begin position="396"/>
        <end position="408"/>
    </location>
</feature>
<name>A0A5B2XEE5_9PSEU</name>
<gene>
    <name evidence="3" type="ORF">F0L68_17280</name>
</gene>